<feature type="binding site" evidence="14">
    <location>
        <position position="285"/>
    </location>
    <ligand>
        <name>Na(+)</name>
        <dbReference type="ChEBI" id="CHEBI:29101"/>
        <label>1</label>
    </ligand>
</feature>
<feature type="transmembrane region" description="Helical" evidence="16">
    <location>
        <begin position="442"/>
        <end position="466"/>
    </location>
</feature>
<evidence type="ECO:0000256" key="16">
    <source>
        <dbReference type="SAM" id="Phobius"/>
    </source>
</evidence>
<dbReference type="GO" id="GO:0089718">
    <property type="term" value="P:amino acid import across plasma membrane"/>
    <property type="evidence" value="ECO:0007669"/>
    <property type="project" value="TreeGrafter"/>
</dbReference>
<feature type="transmembrane region" description="Helical" evidence="16">
    <location>
        <begin position="108"/>
        <end position="130"/>
    </location>
</feature>
<dbReference type="GO" id="GO:0005886">
    <property type="term" value="C:plasma membrane"/>
    <property type="evidence" value="ECO:0007669"/>
    <property type="project" value="TreeGrafter"/>
</dbReference>
<dbReference type="InterPro" id="IPR037272">
    <property type="entry name" value="SNS_sf"/>
</dbReference>
<evidence type="ECO:0000256" key="4">
    <source>
        <dbReference type="ARBA" id="ARBA00022692"/>
    </source>
</evidence>
<dbReference type="AlphaFoldDB" id="A0A0M4MP60"/>
<dbReference type="GO" id="GO:0046872">
    <property type="term" value="F:metal ion binding"/>
    <property type="evidence" value="ECO:0007669"/>
    <property type="project" value="UniProtKB-KW"/>
</dbReference>
<dbReference type="PRINTS" id="PR00176">
    <property type="entry name" value="NANEUSMPORT"/>
</dbReference>
<evidence type="ECO:0000256" key="11">
    <source>
        <dbReference type="ARBA" id="ARBA00023180"/>
    </source>
</evidence>
<evidence type="ECO:0000256" key="9">
    <source>
        <dbReference type="ARBA" id="ARBA00023065"/>
    </source>
</evidence>
<dbReference type="PROSITE" id="PS50267">
    <property type="entry name" value="NA_NEUROTRAN_SYMP_3"/>
    <property type="match status" value="1"/>
</dbReference>
<keyword evidence="14" id="KW-0479">Metal-binding</keyword>
<evidence type="ECO:0000256" key="14">
    <source>
        <dbReference type="PIRSR" id="PIRSR600175-1"/>
    </source>
</evidence>
<dbReference type="NCBIfam" id="NF037979">
    <property type="entry name" value="Na_transp"/>
    <property type="match status" value="1"/>
</dbReference>
<dbReference type="SUPFAM" id="SSF161070">
    <property type="entry name" value="SNF-like"/>
    <property type="match status" value="1"/>
</dbReference>
<keyword evidence="8 14" id="KW-0915">Sodium</keyword>
<protein>
    <recommendedName>
        <fullName evidence="15">Transporter</fullName>
    </recommendedName>
</protein>
<feature type="transmembrane region" description="Helical" evidence="16">
    <location>
        <begin position="275"/>
        <end position="299"/>
    </location>
</feature>
<keyword evidence="11" id="KW-0325">Glycoprotein</keyword>
<feature type="transmembrane region" description="Helical" evidence="16">
    <location>
        <begin position="369"/>
        <end position="397"/>
    </location>
</feature>
<evidence type="ECO:0000256" key="2">
    <source>
        <dbReference type="ARBA" id="ARBA00006459"/>
    </source>
</evidence>
<evidence type="ECO:0000256" key="3">
    <source>
        <dbReference type="ARBA" id="ARBA00022448"/>
    </source>
</evidence>
<feature type="transmembrane region" description="Helical" evidence="16">
    <location>
        <begin position="202"/>
        <end position="220"/>
    </location>
</feature>
<evidence type="ECO:0000256" key="1">
    <source>
        <dbReference type="ARBA" id="ARBA00004141"/>
    </source>
</evidence>
<evidence type="ECO:0000256" key="7">
    <source>
        <dbReference type="ARBA" id="ARBA00022989"/>
    </source>
</evidence>
<sequence length="608" mass="68799">MWKVEMEWIQRKQEISKQEERVQWGNGLEFLMSCIAMSVGLGNIWRFPFIANRNGGGAFLIPYLIILTFIGRPMYYMEMALGQFSSRGSVKMYEKLAPVFKGIGYGQIIGTTSVASYYCILMAITLFYFINSFTFSSDFPWATCHDEWKPYTESRNITCIDKHTNVTSLMERETISSSELYFRKEVLKEMDDISESMGLPEWRLSLLLLLSWVLIFFVSIRGVKSSGKASYFLALFPYVIMITLLIRAATLEGAVDGMLYFIETDFSKLLEAEVWYAAVTQCFFSLNVGFGTIIMFSSYNKIDHNINRDALVVTTLDTFTSLLSGVTIFGILGNLAYEMNIPPNEVLSAGGGTGIAFISYPDAISKFSFVPWLFAILFFFMLFVLGIGSIVALHATLNTAIKDAFPTAKTWMISASTAICLFFTGLIYTTPGGQYTLDLVDHFGGTFVIFVCAILEVTAITWIYGLDNFCTDVEFMTKKKVGIYWRISWGIITPVLLLVIFVYFLVTLKPLTYGIYSLEYPLELSILGWGLLAVTVIQILMWIIYGIFTNRGYPVEGIIGKSFSTENWSPNGQEENEQWRKFKEDKIAKRGVERGSWLSQKVKDLTGS</sequence>
<dbReference type="Pfam" id="PF00209">
    <property type="entry name" value="SNF"/>
    <property type="match status" value="1"/>
</dbReference>
<keyword evidence="9" id="KW-0406">Ion transport</keyword>
<keyword evidence="7 16" id="KW-1133">Transmembrane helix</keyword>
<keyword evidence="4 15" id="KW-0812">Transmembrane</keyword>
<evidence type="ECO:0000256" key="15">
    <source>
        <dbReference type="RuleBase" id="RU003732"/>
    </source>
</evidence>
<dbReference type="GO" id="GO:0015179">
    <property type="term" value="F:L-amino acid transmembrane transporter activity"/>
    <property type="evidence" value="ECO:0007669"/>
    <property type="project" value="TreeGrafter"/>
</dbReference>
<evidence type="ECO:0000256" key="10">
    <source>
        <dbReference type="ARBA" id="ARBA00023136"/>
    </source>
</evidence>
<keyword evidence="5 15" id="KW-0769">Symport</keyword>
<keyword evidence="3 15" id="KW-0813">Transport</keyword>
<feature type="transmembrane region" description="Helical" evidence="16">
    <location>
        <begin position="487"/>
        <end position="506"/>
    </location>
</feature>
<dbReference type="PANTHER" id="PTHR11616:SF321">
    <property type="entry name" value="SODIUM-DEPENDENT NUTRIENT AMINO ACID TRANSPORTER 1-RELATED"/>
    <property type="match status" value="1"/>
</dbReference>
<evidence type="ECO:0000256" key="6">
    <source>
        <dbReference type="ARBA" id="ARBA00022970"/>
    </source>
</evidence>
<evidence type="ECO:0000256" key="12">
    <source>
        <dbReference type="ARBA" id="ARBA00023201"/>
    </source>
</evidence>
<evidence type="ECO:0000256" key="13">
    <source>
        <dbReference type="ARBA" id="ARBA00037785"/>
    </source>
</evidence>
<comment type="similarity">
    <text evidence="2 15">Belongs to the sodium:neurotransmitter symporter (SNF) (TC 2.A.22) family.</text>
</comment>
<feature type="transmembrane region" description="Helical" evidence="16">
    <location>
        <begin position="311"/>
        <end position="337"/>
    </location>
</feature>
<organism evidence="17">
    <name type="scientific">Leptinotarsa decemlineata</name>
    <name type="common">Colorado potato beetle</name>
    <name type="synonym">Doryphora decemlineata</name>
    <dbReference type="NCBI Taxonomy" id="7539"/>
    <lineage>
        <taxon>Eukaryota</taxon>
        <taxon>Metazoa</taxon>
        <taxon>Ecdysozoa</taxon>
        <taxon>Arthropoda</taxon>
        <taxon>Hexapoda</taxon>
        <taxon>Insecta</taxon>
        <taxon>Pterygota</taxon>
        <taxon>Neoptera</taxon>
        <taxon>Endopterygota</taxon>
        <taxon>Coleoptera</taxon>
        <taxon>Polyphaga</taxon>
        <taxon>Cucujiformia</taxon>
        <taxon>Chrysomeloidea</taxon>
        <taxon>Chrysomelidae</taxon>
        <taxon>Chrysomelinae</taxon>
        <taxon>Doryphorini</taxon>
        <taxon>Leptinotarsa</taxon>
    </lineage>
</organism>
<accession>A0A0M4MP60</accession>
<dbReference type="PANTHER" id="PTHR11616">
    <property type="entry name" value="SODIUM/CHLORIDE DEPENDENT TRANSPORTER"/>
    <property type="match status" value="1"/>
</dbReference>
<feature type="transmembrane region" description="Helical" evidence="16">
    <location>
        <begin position="526"/>
        <end position="548"/>
    </location>
</feature>
<dbReference type="GO" id="GO:0005283">
    <property type="term" value="F:amino acid:sodium symporter activity"/>
    <property type="evidence" value="ECO:0007669"/>
    <property type="project" value="TreeGrafter"/>
</dbReference>
<feature type="binding site" evidence="14">
    <location>
        <position position="385"/>
    </location>
    <ligand>
        <name>Na(+)</name>
        <dbReference type="ChEBI" id="CHEBI:29101"/>
        <label>1</label>
    </ligand>
</feature>
<dbReference type="InterPro" id="IPR000175">
    <property type="entry name" value="Na/ntran_symport"/>
</dbReference>
<dbReference type="OrthoDB" id="6581954at2759"/>
<feature type="binding site" evidence="14">
    <location>
        <position position="389"/>
    </location>
    <ligand>
        <name>Na(+)</name>
        <dbReference type="ChEBI" id="CHEBI:29101"/>
        <label>1</label>
    </ligand>
</feature>
<evidence type="ECO:0000256" key="8">
    <source>
        <dbReference type="ARBA" id="ARBA00023053"/>
    </source>
</evidence>
<dbReference type="CDD" id="cd10324">
    <property type="entry name" value="SLC6sbd"/>
    <property type="match status" value="1"/>
</dbReference>
<proteinExistence type="evidence at transcript level"/>
<feature type="transmembrane region" description="Helical" evidence="16">
    <location>
        <begin position="21"/>
        <end position="45"/>
    </location>
</feature>
<feature type="transmembrane region" description="Helical" evidence="16">
    <location>
        <begin position="232"/>
        <end position="255"/>
    </location>
</feature>
<comment type="subcellular location">
    <subcellularLocation>
        <location evidence="1">Membrane</location>
        <topology evidence="1">Multi-pass membrane protein</topology>
    </subcellularLocation>
</comment>
<name>A0A0M4MP60_LEPDE</name>
<comment type="function">
    <text evidence="13">Unusual broad substrate spectrum amino acid:sodium cotransporter that promotes absorption of the D isomers of essential amino acids. Neutral amino acids are the preferred substrates, especially methionine and phenylalanine.</text>
</comment>
<feature type="binding site" evidence="14">
    <location>
        <position position="43"/>
    </location>
    <ligand>
        <name>Na(+)</name>
        <dbReference type="ChEBI" id="CHEBI:29101"/>
        <label>1</label>
    </ligand>
</feature>
<feature type="transmembrane region" description="Helical" evidence="16">
    <location>
        <begin position="409"/>
        <end position="430"/>
    </location>
</feature>
<reference evidence="17" key="1">
    <citation type="submission" date="2015-03" db="EMBL/GenBank/DDBJ databases">
        <title>Insulin signal pathway.</title>
        <authorList>
            <person name="Fu K."/>
        </authorList>
    </citation>
    <scope>NUCLEOTIDE SEQUENCE</scope>
</reference>
<dbReference type="EMBL" id="KR075870">
    <property type="protein sequence ID" value="ALE20589.1"/>
    <property type="molecule type" value="mRNA"/>
</dbReference>
<keyword evidence="6" id="KW-0029">Amino-acid transport</keyword>
<feature type="transmembrane region" description="Helical" evidence="16">
    <location>
        <begin position="57"/>
        <end position="77"/>
    </location>
</feature>
<keyword evidence="12" id="KW-0739">Sodium transport</keyword>
<evidence type="ECO:0000256" key="5">
    <source>
        <dbReference type="ARBA" id="ARBA00022847"/>
    </source>
</evidence>
<keyword evidence="10 16" id="KW-0472">Membrane</keyword>
<feature type="binding site" evidence="14">
    <location>
        <position position="39"/>
    </location>
    <ligand>
        <name>Na(+)</name>
        <dbReference type="ChEBI" id="CHEBI:29101"/>
        <label>1</label>
    </ligand>
</feature>
<dbReference type="PROSITE" id="PS00610">
    <property type="entry name" value="NA_NEUROTRAN_SYMP_1"/>
    <property type="match status" value="1"/>
</dbReference>
<evidence type="ECO:0000313" key="17">
    <source>
        <dbReference type="EMBL" id="ALE20589.1"/>
    </source>
</evidence>